<dbReference type="AlphaFoldDB" id="A0A2S6FZG0"/>
<dbReference type="InterPro" id="IPR005580">
    <property type="entry name" value="DbpA/CsdA_RNA-bd_dom"/>
</dbReference>
<organism evidence="10 11">
    <name type="scientific">Clostridium algidicarnis DSM 15099</name>
    <dbReference type="NCBI Taxonomy" id="1121295"/>
    <lineage>
        <taxon>Bacteria</taxon>
        <taxon>Bacillati</taxon>
        <taxon>Bacillota</taxon>
        <taxon>Clostridia</taxon>
        <taxon>Eubacteriales</taxon>
        <taxon>Clostridiaceae</taxon>
        <taxon>Clostridium</taxon>
    </lineage>
</organism>
<dbReference type="PROSITE" id="PS51195">
    <property type="entry name" value="Q_MOTIF"/>
    <property type="match status" value="1"/>
</dbReference>
<dbReference type="InterPro" id="IPR000629">
    <property type="entry name" value="RNA-helicase_DEAD-box_CS"/>
</dbReference>
<dbReference type="PANTHER" id="PTHR47959">
    <property type="entry name" value="ATP-DEPENDENT RNA HELICASE RHLE-RELATED"/>
    <property type="match status" value="1"/>
</dbReference>
<evidence type="ECO:0000256" key="6">
    <source>
        <dbReference type="PROSITE-ProRule" id="PRU00552"/>
    </source>
</evidence>
<evidence type="ECO:0000256" key="4">
    <source>
        <dbReference type="ARBA" id="ARBA00022840"/>
    </source>
</evidence>
<keyword evidence="5" id="KW-0694">RNA-binding</keyword>
<feature type="short sequence motif" description="Q motif" evidence="6">
    <location>
        <begin position="4"/>
        <end position="32"/>
    </location>
</feature>
<proteinExistence type="inferred from homology"/>
<evidence type="ECO:0000256" key="5">
    <source>
        <dbReference type="HAMAP-Rule" id="MF_00965"/>
    </source>
</evidence>
<dbReference type="InterPro" id="IPR011545">
    <property type="entry name" value="DEAD/DEAH_box_helicase_dom"/>
</dbReference>
<dbReference type="Pfam" id="PF00270">
    <property type="entry name" value="DEAD"/>
    <property type="match status" value="1"/>
</dbReference>
<dbReference type="EMBL" id="PTIS01000003">
    <property type="protein sequence ID" value="PPK48888.1"/>
    <property type="molecule type" value="Genomic_DNA"/>
</dbReference>
<dbReference type="InterPro" id="IPR001650">
    <property type="entry name" value="Helicase_C-like"/>
</dbReference>
<dbReference type="CDD" id="cd18787">
    <property type="entry name" value="SF2_C_DEAD"/>
    <property type="match status" value="1"/>
</dbReference>
<dbReference type="GO" id="GO:0034458">
    <property type="term" value="F:3'-5' RNA helicase activity"/>
    <property type="evidence" value="ECO:0007669"/>
    <property type="project" value="UniProtKB-UniRule"/>
</dbReference>
<comment type="domain">
    <text evidence="5">Contains an N-terminal domain that binds non-specifically to RNA and a C-terminal domain that binds specifically and tightly to hairpin 92 of 23S rRNA.</text>
</comment>
<dbReference type="InterPro" id="IPR044742">
    <property type="entry name" value="DEAD/DEAH_RhlB"/>
</dbReference>
<dbReference type="SUPFAM" id="SSF52540">
    <property type="entry name" value="P-loop containing nucleoside triphosphate hydrolases"/>
    <property type="match status" value="1"/>
</dbReference>
<dbReference type="GO" id="GO:0000027">
    <property type="term" value="P:ribosomal large subunit assembly"/>
    <property type="evidence" value="ECO:0007669"/>
    <property type="project" value="UniProtKB-UniRule"/>
</dbReference>
<dbReference type="PROSITE" id="PS00039">
    <property type="entry name" value="DEAD_ATP_HELICASE"/>
    <property type="match status" value="1"/>
</dbReference>
<dbReference type="RefSeq" id="WP_104409319.1">
    <property type="nucleotide sequence ID" value="NZ_PTIS01000003.1"/>
</dbReference>
<dbReference type="STRING" id="37659.GCA_000703125_01944"/>
<dbReference type="InterPro" id="IPR012677">
    <property type="entry name" value="Nucleotide-bd_a/b_plait_sf"/>
</dbReference>
<dbReference type="InterPro" id="IPR028619">
    <property type="entry name" value="DEAD_helicase_DbpA"/>
</dbReference>
<keyword evidence="1 5" id="KW-0547">Nucleotide-binding</keyword>
<comment type="subcellular location">
    <subcellularLocation>
        <location evidence="5">Cytoplasm</location>
    </subcellularLocation>
</comment>
<comment type="similarity">
    <text evidence="5">Belongs to the DEAD box helicase family. DbpA subfamily.</text>
</comment>
<dbReference type="InterPro" id="IPR027417">
    <property type="entry name" value="P-loop_NTPase"/>
</dbReference>
<keyword evidence="5" id="KW-0690">Ribosome biogenesis</keyword>
<dbReference type="GO" id="GO:0003723">
    <property type="term" value="F:RNA binding"/>
    <property type="evidence" value="ECO:0007669"/>
    <property type="project" value="UniProtKB-UniRule"/>
</dbReference>
<dbReference type="OrthoDB" id="9805696at2"/>
<dbReference type="PROSITE" id="PS51192">
    <property type="entry name" value="HELICASE_ATP_BIND_1"/>
    <property type="match status" value="1"/>
</dbReference>
<dbReference type="Proteomes" id="UP000239863">
    <property type="component" value="Unassembled WGS sequence"/>
</dbReference>
<keyword evidence="4 5" id="KW-0067">ATP-binding</keyword>
<feature type="domain" description="DEAD-box RNA helicase Q" evidence="9">
    <location>
        <begin position="4"/>
        <end position="32"/>
    </location>
</feature>
<dbReference type="InterPro" id="IPR050079">
    <property type="entry name" value="DEAD_box_RNA_helicase"/>
</dbReference>
<evidence type="ECO:0000256" key="2">
    <source>
        <dbReference type="ARBA" id="ARBA00022801"/>
    </source>
</evidence>
<name>A0A2S6FZG0_9CLOT</name>
<dbReference type="GO" id="GO:0005524">
    <property type="term" value="F:ATP binding"/>
    <property type="evidence" value="ECO:0007669"/>
    <property type="project" value="UniProtKB-UniRule"/>
</dbReference>
<keyword evidence="3 5" id="KW-0347">Helicase</keyword>
<comment type="caution">
    <text evidence="10">The sequence shown here is derived from an EMBL/GenBank/DDBJ whole genome shotgun (WGS) entry which is preliminary data.</text>
</comment>
<gene>
    <name evidence="5" type="primary">dbpA</name>
    <name evidence="10" type="ORF">BD821_1038</name>
</gene>
<evidence type="ECO:0000313" key="11">
    <source>
        <dbReference type="Proteomes" id="UP000239863"/>
    </source>
</evidence>
<sequence length="481" mass="54519">MEKIKFEELGISEEVLKSLSKLGFENPSDVQSMVIPVALQDKDIIVKAQTGSGKTAAFAIPFCEKIELEERKPQALVLAPTRELALQVKQDITDIGRFKRIRAVAIFGKQPMSGQKIELKQRVHVIVGTPGRTFDHIERGNIDLSGIKYLVIDEADEMLNMGFIDQVESIIRLLPKKRITMLFSATIEDKIEKLCNKHMIDPVKIEVTPKSITTDDVEQIYYEVEYNKKSDLLKKIIYTEMPDSSIIFCNTKETVNGLIQNMKDQGHSCDALHGGMEQKDRLSAMERFKRGEFRFLVATDVAARGISVDGISHVINYDVPKEKESYVHRIGRTGRAGNKGKSITFITPTEYKYLDMIQDYIDFRIPRGEIPSKEKIEEGKKLYEEKIKVKPKLKVNKNAQLNKEITKIHINAGKKKKIRALDIVGTIISIEDITAEDIGIIDIQEGFSYVDILHGKGYLVLEALKDKTIKGKRVRVQRASK</sequence>
<dbReference type="InterPro" id="IPR014014">
    <property type="entry name" value="RNA_helicase_DEAD_Q_motif"/>
</dbReference>
<evidence type="ECO:0000313" key="10">
    <source>
        <dbReference type="EMBL" id="PPK48888.1"/>
    </source>
</evidence>
<comment type="function">
    <text evidence="5">DEAD-box RNA helicase involved in the assembly of the 50S ribosomal subunit. Has an RNA-dependent ATPase activity, which is specific for 23S rRNA, and a 3' to 5' RNA helicase activity that uses the energy of ATP hydrolysis to destabilize and unwind short rRNA duplexes.</text>
</comment>
<dbReference type="SMART" id="SM00487">
    <property type="entry name" value="DEXDc"/>
    <property type="match status" value="1"/>
</dbReference>
<comment type="catalytic activity">
    <reaction evidence="5">
        <text>ATP + H2O = ADP + phosphate + H(+)</text>
        <dbReference type="Rhea" id="RHEA:13065"/>
        <dbReference type="ChEBI" id="CHEBI:15377"/>
        <dbReference type="ChEBI" id="CHEBI:15378"/>
        <dbReference type="ChEBI" id="CHEBI:30616"/>
        <dbReference type="ChEBI" id="CHEBI:43474"/>
        <dbReference type="ChEBI" id="CHEBI:456216"/>
        <dbReference type="EC" id="3.6.4.13"/>
    </reaction>
</comment>
<accession>A0A2S6FZG0</accession>
<dbReference type="GO" id="GO:0005829">
    <property type="term" value="C:cytosol"/>
    <property type="evidence" value="ECO:0007669"/>
    <property type="project" value="TreeGrafter"/>
</dbReference>
<dbReference type="Gene3D" id="3.40.50.300">
    <property type="entry name" value="P-loop containing nucleotide triphosphate hydrolases"/>
    <property type="match status" value="2"/>
</dbReference>
<evidence type="ECO:0000256" key="1">
    <source>
        <dbReference type="ARBA" id="ARBA00022741"/>
    </source>
</evidence>
<evidence type="ECO:0000256" key="3">
    <source>
        <dbReference type="ARBA" id="ARBA00022806"/>
    </source>
</evidence>
<dbReference type="CDD" id="cd00268">
    <property type="entry name" value="DEADc"/>
    <property type="match status" value="1"/>
</dbReference>
<feature type="region of interest" description="Involved in 23S rRNA binding" evidence="5">
    <location>
        <begin position="406"/>
        <end position="481"/>
    </location>
</feature>
<protein>
    <recommendedName>
        <fullName evidence="5">ATP-dependent RNA helicase DbpA</fullName>
        <ecNumber evidence="5">3.6.4.13</ecNumber>
    </recommendedName>
</protein>
<dbReference type="GO" id="GO:0016887">
    <property type="term" value="F:ATP hydrolysis activity"/>
    <property type="evidence" value="ECO:0007669"/>
    <property type="project" value="RHEA"/>
</dbReference>
<dbReference type="PROSITE" id="PS51194">
    <property type="entry name" value="HELICASE_CTER"/>
    <property type="match status" value="1"/>
</dbReference>
<keyword evidence="2 5" id="KW-0378">Hydrolase</keyword>
<dbReference type="SMART" id="SM00490">
    <property type="entry name" value="HELICc"/>
    <property type="match status" value="1"/>
</dbReference>
<dbReference type="InterPro" id="IPR014001">
    <property type="entry name" value="Helicase_ATP-bd"/>
</dbReference>
<evidence type="ECO:0000259" key="7">
    <source>
        <dbReference type="PROSITE" id="PS51192"/>
    </source>
</evidence>
<evidence type="ECO:0000259" key="8">
    <source>
        <dbReference type="PROSITE" id="PS51194"/>
    </source>
</evidence>
<dbReference type="HAMAP" id="MF_00965">
    <property type="entry name" value="DEAD_helicase_DbpA"/>
    <property type="match status" value="1"/>
</dbReference>
<feature type="domain" description="Helicase C-terminal" evidence="8">
    <location>
        <begin position="231"/>
        <end position="378"/>
    </location>
</feature>
<evidence type="ECO:0000259" key="9">
    <source>
        <dbReference type="PROSITE" id="PS51195"/>
    </source>
</evidence>
<feature type="domain" description="Helicase ATP-binding" evidence="7">
    <location>
        <begin position="35"/>
        <end position="205"/>
    </location>
</feature>
<dbReference type="Gene3D" id="3.30.70.330">
    <property type="match status" value="1"/>
</dbReference>
<dbReference type="Pfam" id="PF03880">
    <property type="entry name" value="DbpA"/>
    <property type="match status" value="1"/>
</dbReference>
<keyword evidence="5" id="KW-0963">Cytoplasm</keyword>
<reference evidence="10 11" key="1">
    <citation type="submission" date="2018-02" db="EMBL/GenBank/DDBJ databases">
        <title>Genomic Encyclopedia of Archaeal and Bacterial Type Strains, Phase II (KMG-II): from individual species to whole genera.</title>
        <authorList>
            <person name="Goeker M."/>
        </authorList>
    </citation>
    <scope>NUCLEOTIDE SEQUENCE [LARGE SCALE GENOMIC DNA]</scope>
    <source>
        <strain evidence="10 11">DSM 15099</strain>
    </source>
</reference>
<dbReference type="PANTHER" id="PTHR47959:SF1">
    <property type="entry name" value="ATP-DEPENDENT RNA HELICASE DBPA"/>
    <property type="match status" value="1"/>
</dbReference>
<dbReference type="Pfam" id="PF00271">
    <property type="entry name" value="Helicase_C"/>
    <property type="match status" value="1"/>
</dbReference>
<dbReference type="EC" id="3.6.4.13" evidence="5"/>